<protein>
    <submittedName>
        <fullName evidence="2">Uncharacterized protein</fullName>
    </submittedName>
</protein>
<sequence length="50" mass="5471">MTSVNDQINEIVKNVVTHKDQTDQLKVVLDSVCAVGMADTVPNLISFIRA</sequence>
<dbReference type="Proteomes" id="UP000887565">
    <property type="component" value="Unplaced"/>
</dbReference>
<accession>A0A915J6R2</accession>
<keyword evidence="1" id="KW-1185">Reference proteome</keyword>
<reference evidence="2" key="1">
    <citation type="submission" date="2022-11" db="UniProtKB">
        <authorList>
            <consortium name="WormBaseParasite"/>
        </authorList>
    </citation>
    <scope>IDENTIFICATION</scope>
</reference>
<evidence type="ECO:0000313" key="2">
    <source>
        <dbReference type="WBParaSite" id="nRc.2.0.1.t21830-RA"/>
    </source>
</evidence>
<organism evidence="1 2">
    <name type="scientific">Romanomermis culicivorax</name>
    <name type="common">Nematode worm</name>
    <dbReference type="NCBI Taxonomy" id="13658"/>
    <lineage>
        <taxon>Eukaryota</taxon>
        <taxon>Metazoa</taxon>
        <taxon>Ecdysozoa</taxon>
        <taxon>Nematoda</taxon>
        <taxon>Enoplea</taxon>
        <taxon>Dorylaimia</taxon>
        <taxon>Mermithida</taxon>
        <taxon>Mermithoidea</taxon>
        <taxon>Mermithidae</taxon>
        <taxon>Romanomermis</taxon>
    </lineage>
</organism>
<dbReference type="WBParaSite" id="nRc.2.0.1.t21830-RA">
    <property type="protein sequence ID" value="nRc.2.0.1.t21830-RA"/>
    <property type="gene ID" value="nRc.2.0.1.g21830"/>
</dbReference>
<name>A0A915J6R2_ROMCU</name>
<dbReference type="AlphaFoldDB" id="A0A915J6R2"/>
<proteinExistence type="predicted"/>
<evidence type="ECO:0000313" key="1">
    <source>
        <dbReference type="Proteomes" id="UP000887565"/>
    </source>
</evidence>